<dbReference type="EMBL" id="AWWI01000063">
    <property type="protein sequence ID" value="PIL20379.1"/>
    <property type="molecule type" value="Genomic_DNA"/>
</dbReference>
<evidence type="ECO:0000313" key="1">
    <source>
        <dbReference type="EMBL" id="PIL20379.1"/>
    </source>
</evidence>
<evidence type="ECO:0000313" key="2">
    <source>
        <dbReference type="Proteomes" id="UP000231259"/>
    </source>
</evidence>
<accession>A0A2G8RFR8</accession>
<gene>
    <name evidence="1" type="ORF">P775_09575</name>
</gene>
<keyword evidence="2" id="KW-1185">Reference proteome</keyword>
<dbReference type="RefSeq" id="WP_245875617.1">
    <property type="nucleotide sequence ID" value="NZ_AWWI01000063.1"/>
</dbReference>
<dbReference type="Gene3D" id="2.30.30.830">
    <property type="match status" value="1"/>
</dbReference>
<organism evidence="1 2">
    <name type="scientific">Puniceibacterium antarcticum</name>
    <dbReference type="NCBI Taxonomy" id="1206336"/>
    <lineage>
        <taxon>Bacteria</taxon>
        <taxon>Pseudomonadati</taxon>
        <taxon>Pseudomonadota</taxon>
        <taxon>Alphaproteobacteria</taxon>
        <taxon>Rhodobacterales</taxon>
        <taxon>Paracoccaceae</taxon>
        <taxon>Puniceibacterium</taxon>
    </lineage>
</organism>
<evidence type="ECO:0008006" key="3">
    <source>
        <dbReference type="Google" id="ProtNLM"/>
    </source>
</evidence>
<protein>
    <recommendedName>
        <fullName evidence="3">Pilus assembly protein PilP</fullName>
    </recommendedName>
</protein>
<reference evidence="1 2" key="1">
    <citation type="submission" date="2013-09" db="EMBL/GenBank/DDBJ databases">
        <title>Genome sequencing of Phaeobacter antarcticus sp. nov. SM1211.</title>
        <authorList>
            <person name="Zhang X.-Y."/>
            <person name="Liu C."/>
            <person name="Chen X.-L."/>
            <person name="Xie B.-B."/>
            <person name="Qin Q.-L."/>
            <person name="Rong J.-C."/>
            <person name="Zhang Y.-Z."/>
        </authorList>
    </citation>
    <scope>NUCLEOTIDE SEQUENCE [LARGE SCALE GENOMIC DNA]</scope>
    <source>
        <strain evidence="1 2">SM1211</strain>
    </source>
</reference>
<name>A0A2G8RFR8_9RHOB</name>
<dbReference type="Proteomes" id="UP000231259">
    <property type="component" value="Unassembled WGS sequence"/>
</dbReference>
<dbReference type="AlphaFoldDB" id="A0A2G8RFR8"/>
<comment type="caution">
    <text evidence="1">The sequence shown here is derived from an EMBL/GenBank/DDBJ whole genome shotgun (WGS) entry which is preliminary data.</text>
</comment>
<proteinExistence type="predicted"/>
<sequence>MAQTTPLPPGVAQEATEHTRANLDRVILLGIVGREGARRALLRLPGGRVARVSKGDRVGRQTVYAIDDTRIALGQNGRARWVSIPGR</sequence>